<dbReference type="Pfam" id="PF00360">
    <property type="entry name" value="PHY"/>
    <property type="match status" value="1"/>
</dbReference>
<dbReference type="InterPro" id="IPR004358">
    <property type="entry name" value="Sig_transdc_His_kin-like_C"/>
</dbReference>
<keyword evidence="12" id="KW-0902">Two-component regulatory system</keyword>
<dbReference type="InterPro" id="IPR001789">
    <property type="entry name" value="Sig_transdc_resp-reg_receiver"/>
</dbReference>
<evidence type="ECO:0000313" key="20">
    <source>
        <dbReference type="Proteomes" id="UP000003477"/>
    </source>
</evidence>
<keyword evidence="10" id="KW-0067">ATP-binding</keyword>
<evidence type="ECO:0000256" key="9">
    <source>
        <dbReference type="ARBA" id="ARBA00022777"/>
    </source>
</evidence>
<accession>G5J6E7</accession>
<evidence type="ECO:0000256" key="15">
    <source>
        <dbReference type="PROSITE-ProRule" id="PRU00169"/>
    </source>
</evidence>
<gene>
    <name evidence="19" type="ORF">CWATWH0003_3049</name>
</gene>
<feature type="domain" description="Response regulatory" evidence="18">
    <location>
        <begin position="519"/>
        <end position="635"/>
    </location>
</feature>
<name>G5J6E7_CROWT</name>
<dbReference type="Pfam" id="PF00072">
    <property type="entry name" value="Response_reg"/>
    <property type="match status" value="1"/>
</dbReference>
<dbReference type="Gene3D" id="3.30.565.10">
    <property type="entry name" value="Histidine kinase-like ATPase, C-terminal domain"/>
    <property type="match status" value="1"/>
</dbReference>
<evidence type="ECO:0000256" key="3">
    <source>
        <dbReference type="ARBA" id="ARBA00006402"/>
    </source>
</evidence>
<dbReference type="InterPro" id="IPR016132">
    <property type="entry name" value="Phyto_chromo_attachment"/>
</dbReference>
<dbReference type="Gene3D" id="3.30.450.270">
    <property type="match status" value="1"/>
</dbReference>
<keyword evidence="5 15" id="KW-0597">Phosphoprotein</keyword>
<dbReference type="Gene3D" id="3.40.50.2300">
    <property type="match status" value="1"/>
</dbReference>
<dbReference type="GO" id="GO:0005524">
    <property type="term" value="F:ATP binding"/>
    <property type="evidence" value="ECO:0007669"/>
    <property type="project" value="UniProtKB-KW"/>
</dbReference>
<dbReference type="InterPro" id="IPR003594">
    <property type="entry name" value="HATPase_dom"/>
</dbReference>
<dbReference type="InterPro" id="IPR036097">
    <property type="entry name" value="HisK_dim/P_sf"/>
</dbReference>
<feature type="modified residue" description="4-aspartylphosphate" evidence="15">
    <location>
        <position position="568"/>
    </location>
</feature>
<keyword evidence="9" id="KW-0418">Kinase</keyword>
<dbReference type="CDD" id="cd00082">
    <property type="entry name" value="HisKA"/>
    <property type="match status" value="1"/>
</dbReference>
<evidence type="ECO:0000256" key="10">
    <source>
        <dbReference type="ARBA" id="ARBA00022840"/>
    </source>
</evidence>
<dbReference type="SUPFAM" id="SSF55781">
    <property type="entry name" value="GAF domain-like"/>
    <property type="match status" value="1"/>
</dbReference>
<dbReference type="PANTHER" id="PTHR45339:SF1">
    <property type="entry name" value="HYBRID SIGNAL TRANSDUCTION HISTIDINE KINASE J"/>
    <property type="match status" value="1"/>
</dbReference>
<dbReference type="InterPro" id="IPR036890">
    <property type="entry name" value="HATPase_C_sf"/>
</dbReference>
<dbReference type="InterPro" id="IPR029016">
    <property type="entry name" value="GAF-like_dom_sf"/>
</dbReference>
<keyword evidence="6" id="KW-0808">Transferase</keyword>
<dbReference type="FunFam" id="3.30.565.10:FF:000010">
    <property type="entry name" value="Sensor histidine kinase RcsC"/>
    <property type="match status" value="1"/>
</dbReference>
<dbReference type="InterPro" id="IPR013515">
    <property type="entry name" value="Phytochrome_cen-reg"/>
</dbReference>
<dbReference type="GO" id="GO:0016020">
    <property type="term" value="C:membrane"/>
    <property type="evidence" value="ECO:0007669"/>
    <property type="project" value="UniProtKB-SubCell"/>
</dbReference>
<dbReference type="PRINTS" id="PR00344">
    <property type="entry name" value="BCTRLSENSOR"/>
</dbReference>
<dbReference type="SUPFAM" id="SSF47384">
    <property type="entry name" value="Homodimeric domain of signal transducing histidine kinase"/>
    <property type="match status" value="1"/>
</dbReference>
<comment type="similarity">
    <text evidence="3">In the N-terminal section; belongs to the phytochrome family.</text>
</comment>
<dbReference type="Gene3D" id="1.10.287.130">
    <property type="match status" value="1"/>
</dbReference>
<evidence type="ECO:0000256" key="11">
    <source>
        <dbReference type="ARBA" id="ARBA00022989"/>
    </source>
</evidence>
<proteinExistence type="inferred from homology"/>
<dbReference type="GO" id="GO:0000155">
    <property type="term" value="F:phosphorelay sensor kinase activity"/>
    <property type="evidence" value="ECO:0007669"/>
    <property type="project" value="InterPro"/>
</dbReference>
<dbReference type="InterPro" id="IPR003661">
    <property type="entry name" value="HisK_dim/P_dom"/>
</dbReference>
<dbReference type="PANTHER" id="PTHR45339">
    <property type="entry name" value="HYBRID SIGNAL TRANSDUCTION HISTIDINE KINASE J"/>
    <property type="match status" value="1"/>
</dbReference>
<evidence type="ECO:0000256" key="12">
    <source>
        <dbReference type="ARBA" id="ARBA00023012"/>
    </source>
</evidence>
<comment type="subcellular location">
    <subcellularLocation>
        <location evidence="2">Membrane</location>
    </subcellularLocation>
</comment>
<keyword evidence="7" id="KW-0812">Transmembrane</keyword>
<keyword evidence="13" id="KW-0472">Membrane</keyword>
<dbReference type="PROSITE" id="PS50046">
    <property type="entry name" value="PHYTOCHROME_2"/>
    <property type="match status" value="1"/>
</dbReference>
<evidence type="ECO:0000313" key="19">
    <source>
        <dbReference type="EMBL" id="EHJ12245.1"/>
    </source>
</evidence>
<evidence type="ECO:0000256" key="2">
    <source>
        <dbReference type="ARBA" id="ARBA00004370"/>
    </source>
</evidence>
<evidence type="ECO:0000256" key="6">
    <source>
        <dbReference type="ARBA" id="ARBA00022679"/>
    </source>
</evidence>
<evidence type="ECO:0000256" key="5">
    <source>
        <dbReference type="ARBA" id="ARBA00022553"/>
    </source>
</evidence>
<dbReference type="GO" id="GO:0009584">
    <property type="term" value="P:detection of visible light"/>
    <property type="evidence" value="ECO:0007669"/>
    <property type="project" value="InterPro"/>
</dbReference>
<dbReference type="Proteomes" id="UP000003477">
    <property type="component" value="Unassembled WGS sequence"/>
</dbReference>
<dbReference type="SMART" id="SM00448">
    <property type="entry name" value="REC"/>
    <property type="match status" value="1"/>
</dbReference>
<evidence type="ECO:0000256" key="13">
    <source>
        <dbReference type="ARBA" id="ARBA00023136"/>
    </source>
</evidence>
<feature type="domain" description="Phytochrome chromophore attachment site" evidence="16">
    <location>
        <begin position="1"/>
        <end position="28"/>
    </location>
</feature>
<comment type="catalytic activity">
    <reaction evidence="1">
        <text>ATP + protein L-histidine = ADP + protein N-phospho-L-histidine.</text>
        <dbReference type="EC" id="2.7.13.3"/>
    </reaction>
</comment>
<dbReference type="Gene3D" id="3.30.450.40">
    <property type="match status" value="1"/>
</dbReference>
<evidence type="ECO:0000259" key="16">
    <source>
        <dbReference type="PROSITE" id="PS50046"/>
    </source>
</evidence>
<dbReference type="SMART" id="SM00388">
    <property type="entry name" value="HisKA"/>
    <property type="match status" value="1"/>
</dbReference>
<evidence type="ECO:0000256" key="7">
    <source>
        <dbReference type="ARBA" id="ARBA00022692"/>
    </source>
</evidence>
<dbReference type="PROSITE" id="PS50109">
    <property type="entry name" value="HIS_KIN"/>
    <property type="match status" value="1"/>
</dbReference>
<dbReference type="SMART" id="SM00387">
    <property type="entry name" value="HATPase_c"/>
    <property type="match status" value="1"/>
</dbReference>
<evidence type="ECO:0000259" key="17">
    <source>
        <dbReference type="PROSITE" id="PS50109"/>
    </source>
</evidence>
<dbReference type="CDD" id="cd16922">
    <property type="entry name" value="HATPase_EvgS-ArcB-TorS-like"/>
    <property type="match status" value="1"/>
</dbReference>
<organism evidence="19 20">
    <name type="scientific">Crocosphaera watsonii WH 0003</name>
    <dbReference type="NCBI Taxonomy" id="423471"/>
    <lineage>
        <taxon>Bacteria</taxon>
        <taxon>Bacillati</taxon>
        <taxon>Cyanobacteriota</taxon>
        <taxon>Cyanophyceae</taxon>
        <taxon>Oscillatoriophycideae</taxon>
        <taxon>Chroococcales</taxon>
        <taxon>Aphanothecaceae</taxon>
        <taxon>Crocosphaera</taxon>
    </lineage>
</organism>
<dbReference type="EC" id="2.7.13.3" evidence="4"/>
<evidence type="ECO:0000256" key="14">
    <source>
        <dbReference type="ARBA" id="ARBA00074306"/>
    </source>
</evidence>
<dbReference type="CDD" id="cd17546">
    <property type="entry name" value="REC_hyHK_CKI1_RcsC-like"/>
    <property type="match status" value="1"/>
</dbReference>
<dbReference type="SUPFAM" id="SSF52172">
    <property type="entry name" value="CheY-like"/>
    <property type="match status" value="1"/>
</dbReference>
<dbReference type="Pfam" id="PF02518">
    <property type="entry name" value="HATPase_c"/>
    <property type="match status" value="1"/>
</dbReference>
<reference evidence="19 20" key="1">
    <citation type="journal article" date="2011" name="Front. Microbiol.">
        <title>Two Strains of Crocosphaera watsonii with Highly Conserved Genomes are Distinguished by Strain-Specific Features.</title>
        <authorList>
            <person name="Bench S.R."/>
            <person name="Ilikchyan I.N."/>
            <person name="Tripp H.J."/>
            <person name="Zehr J.P."/>
        </authorList>
    </citation>
    <scope>NUCLEOTIDE SEQUENCE [LARGE SCALE GENOMIC DNA]</scope>
    <source>
        <strain evidence="19 20">WH 0003</strain>
    </source>
</reference>
<sequence>MWGLIACHNYAPKYISYKIRKVCELIAELVPDNLVTAQKTQDKQQVNLIKQLQTYLKTSVDYETNLLTRLVNQETDTLLNLVNAQGVALSYGETLNLVGKTPKKAAIEDLILWLKSNHREKVFATHNLSKIYNQGKDIITEASGILAISILLNSTSYYIIWFRPEVIQTVNWAGDPNESLSIGVDGEIKLCPRNSFAIWKETVKNTAIPWKKFEKEAAEKLRDILLLAALEFSHTVMEEAVKKAEAANRIKGEFLANMSHELRTPLNAILGFAQIMRRSSKLDAEQQENLSIITGSGEHLLNLINQVLDLSKIEAGRTIINKTELDFYRLLDDLEDMFQFKAEEQKLRLLFERSPNVPQYIRTDQVKLRQVLINLINNALKFTEEGGVSLRVRGESLNFMETNDTKETENKLSTKKTIIIEIEDTGQGISQEELDRLFEPFVQSKGVKNNQEGTGLGLTISRKFINLMGGDIAMNSEVGRGTIIKFNIEVEEIKATEIKTEIKPRRKVIGLQPNQPQYRILVVDDRYSNRELVVKLLTPLGFEIRTASNGKEAIQVWQQWEPHLIWMDMRMPIMDGYEATKVIKTTMKGQATAIIALTASVFEEEKAVVLSTGCDSFIRKPFREAEIFDAMEKQIGVQFIYETDENNEQKKTKIDVHKVINSQTIANLSDAWVKDLKQAIVNVDSVTIDSLLEKIKDNNPDLARAIYHLTENFEYETLLDLLE</sequence>
<feature type="domain" description="Histidine kinase" evidence="17">
    <location>
        <begin position="257"/>
        <end position="492"/>
    </location>
</feature>
<dbReference type="InterPro" id="IPR011006">
    <property type="entry name" value="CheY-like_superfamily"/>
</dbReference>
<dbReference type="GO" id="GO:0006355">
    <property type="term" value="P:regulation of DNA-templated transcription"/>
    <property type="evidence" value="ECO:0007669"/>
    <property type="project" value="InterPro"/>
</dbReference>
<dbReference type="PATRIC" id="fig|423471.3.peg.2866"/>
<dbReference type="AlphaFoldDB" id="G5J6E7"/>
<dbReference type="InterPro" id="IPR005467">
    <property type="entry name" value="His_kinase_dom"/>
</dbReference>
<evidence type="ECO:0000259" key="18">
    <source>
        <dbReference type="PROSITE" id="PS50110"/>
    </source>
</evidence>
<dbReference type="Pfam" id="PF00512">
    <property type="entry name" value="HisKA"/>
    <property type="match status" value="1"/>
</dbReference>
<dbReference type="PROSITE" id="PS50110">
    <property type="entry name" value="RESPONSE_REGULATORY"/>
    <property type="match status" value="1"/>
</dbReference>
<protein>
    <recommendedName>
        <fullName evidence="14">Circadian input-output histidine kinase CikA</fullName>
        <ecNumber evidence="4">2.7.13.3</ecNumber>
    </recommendedName>
</protein>
<dbReference type="EMBL" id="AESD01000450">
    <property type="protein sequence ID" value="EHJ12245.1"/>
    <property type="molecule type" value="Genomic_DNA"/>
</dbReference>
<dbReference type="SUPFAM" id="SSF55874">
    <property type="entry name" value="ATPase domain of HSP90 chaperone/DNA topoisomerase II/histidine kinase"/>
    <property type="match status" value="1"/>
</dbReference>
<evidence type="ECO:0000256" key="4">
    <source>
        <dbReference type="ARBA" id="ARBA00012438"/>
    </source>
</evidence>
<dbReference type="InterPro" id="IPR043150">
    <property type="entry name" value="Phytochrome_PHY_sf"/>
</dbReference>
<keyword evidence="8" id="KW-0547">Nucleotide-binding</keyword>
<evidence type="ECO:0000256" key="8">
    <source>
        <dbReference type="ARBA" id="ARBA00022741"/>
    </source>
</evidence>
<dbReference type="FunFam" id="1.10.287.130:FF:000004">
    <property type="entry name" value="Ethylene receptor 1"/>
    <property type="match status" value="1"/>
</dbReference>
<keyword evidence="11" id="KW-1133">Transmembrane helix</keyword>
<evidence type="ECO:0000256" key="1">
    <source>
        <dbReference type="ARBA" id="ARBA00000085"/>
    </source>
</evidence>
<comment type="caution">
    <text evidence="19">The sequence shown here is derived from an EMBL/GenBank/DDBJ whole genome shotgun (WGS) entry which is preliminary data.</text>
</comment>